<reference evidence="2" key="2">
    <citation type="submission" date="2020-09" db="EMBL/GenBank/DDBJ databases">
        <authorList>
            <person name="Sun Q."/>
            <person name="Ohkuma M."/>
        </authorList>
    </citation>
    <scope>NUCLEOTIDE SEQUENCE</scope>
    <source>
        <strain evidence="2">JCM 3276</strain>
    </source>
</reference>
<keyword evidence="1" id="KW-0472">Membrane</keyword>
<protein>
    <recommendedName>
        <fullName evidence="4">DUF2254 domain-containing protein</fullName>
    </recommendedName>
</protein>
<comment type="caution">
    <text evidence="2">The sequence shown here is derived from an EMBL/GenBank/DDBJ whole genome shotgun (WGS) entry which is preliminary data.</text>
</comment>
<name>A0A918LGR2_9PSEU</name>
<gene>
    <name evidence="2" type="ORF">GCM10010171_45200</name>
</gene>
<dbReference type="InterPro" id="IPR018723">
    <property type="entry name" value="DUF2254_membrane"/>
</dbReference>
<keyword evidence="1" id="KW-1133">Transmembrane helix</keyword>
<evidence type="ECO:0000313" key="2">
    <source>
        <dbReference type="EMBL" id="GGS45155.1"/>
    </source>
</evidence>
<proteinExistence type="predicted"/>
<feature type="transmembrane region" description="Helical" evidence="1">
    <location>
        <begin position="145"/>
        <end position="166"/>
    </location>
</feature>
<organism evidence="2 3">
    <name type="scientific">Actinokineospora fastidiosa</name>
    <dbReference type="NCBI Taxonomy" id="1816"/>
    <lineage>
        <taxon>Bacteria</taxon>
        <taxon>Bacillati</taxon>
        <taxon>Actinomycetota</taxon>
        <taxon>Actinomycetes</taxon>
        <taxon>Pseudonocardiales</taxon>
        <taxon>Pseudonocardiaceae</taxon>
        <taxon>Actinokineospora</taxon>
    </lineage>
</organism>
<dbReference type="Pfam" id="PF10011">
    <property type="entry name" value="DUF2254"/>
    <property type="match status" value="1"/>
</dbReference>
<feature type="transmembrane region" description="Helical" evidence="1">
    <location>
        <begin position="111"/>
        <end position="133"/>
    </location>
</feature>
<dbReference type="Proteomes" id="UP000660680">
    <property type="component" value="Unassembled WGS sequence"/>
</dbReference>
<accession>A0A918LGR2</accession>
<dbReference type="EMBL" id="BMRB01000004">
    <property type="protein sequence ID" value="GGS45155.1"/>
    <property type="molecule type" value="Genomic_DNA"/>
</dbReference>
<keyword evidence="3" id="KW-1185">Reference proteome</keyword>
<dbReference type="AlphaFoldDB" id="A0A918LGR2"/>
<evidence type="ECO:0008006" key="4">
    <source>
        <dbReference type="Google" id="ProtNLM"/>
    </source>
</evidence>
<evidence type="ECO:0000256" key="1">
    <source>
        <dbReference type="SAM" id="Phobius"/>
    </source>
</evidence>
<feature type="transmembrane region" description="Helical" evidence="1">
    <location>
        <begin position="68"/>
        <end position="91"/>
    </location>
</feature>
<keyword evidence="1" id="KW-0812">Transmembrane</keyword>
<reference evidence="2" key="1">
    <citation type="journal article" date="2014" name="Int. J. Syst. Evol. Microbiol.">
        <title>Complete genome sequence of Corynebacterium casei LMG S-19264T (=DSM 44701T), isolated from a smear-ripened cheese.</title>
        <authorList>
            <consortium name="US DOE Joint Genome Institute (JGI-PGF)"/>
            <person name="Walter F."/>
            <person name="Albersmeier A."/>
            <person name="Kalinowski J."/>
            <person name="Ruckert C."/>
        </authorList>
    </citation>
    <scope>NUCLEOTIDE SEQUENCE</scope>
    <source>
        <strain evidence="2">JCM 3276</strain>
    </source>
</reference>
<sequence length="454" mass="49383">MSLVRVADTVARNSAKQSSAERSGTPLWLWPGVGGVVGFVCALVSVPVRLDRQHPLGWPGGLDSATAFLQSLATSVITVTGLTFTLIIVALQLASQQFSPRLLREFMRDRVIKAVLAVLVSTFVFAVTALRYVGHEESVPDLTLLIASAGSLAVLTAILVFITHIARVLRVDTMMRAVHDETDRAIRKFYPEYGDPRPRSPAELDVDGVGEPVHAESSGFVRFVDIGQLLRTAAASDALIELEVRPGDHVVRGTPLASAWSRRAEPLDLPAVEAGVRKGVVLDYERTVEQDAAFGFRQLTDIAVKALSPGVNDPVTAIHAVGHMSDLLVKTTGRRLGGTLHEDDRGVGRVVVPDRDLTYYLDLACGQIRRYGRREPTVLNALLRMLRDVAAAARDDDQRAAVAVQVDLITDEVDPSLSRYDVDGVEDMARRVRLALTGDLRAAYRDRSGETRSS</sequence>
<feature type="transmembrane region" description="Helical" evidence="1">
    <location>
        <begin position="27"/>
        <end position="48"/>
    </location>
</feature>
<evidence type="ECO:0000313" key="3">
    <source>
        <dbReference type="Proteomes" id="UP000660680"/>
    </source>
</evidence>